<dbReference type="SMART" id="SM00028">
    <property type="entry name" value="TPR"/>
    <property type="match status" value="4"/>
</dbReference>
<name>A0ABR0XA27_REHGL</name>
<dbReference type="Gene3D" id="1.10.220.160">
    <property type="match status" value="1"/>
</dbReference>
<dbReference type="Gene3D" id="2.170.270.10">
    <property type="entry name" value="SET domain"/>
    <property type="match status" value="1"/>
</dbReference>
<proteinExistence type="predicted"/>
<dbReference type="Pfam" id="PF00856">
    <property type="entry name" value="SET"/>
    <property type="match status" value="1"/>
</dbReference>
<dbReference type="PANTHER" id="PTHR47337:SF1">
    <property type="entry name" value="TETRATRICOPEPTIDE REPEAT (TPR)-LIKE SUPERFAMILY PROTEIN"/>
    <property type="match status" value="1"/>
</dbReference>
<dbReference type="PANTHER" id="PTHR47337">
    <property type="entry name" value="TETRATRICOPEPTIDE REPEAT (TPR)-LIKE SUPERFAMILY PROTEIN"/>
    <property type="match status" value="1"/>
</dbReference>
<organism evidence="2 3">
    <name type="scientific">Rehmannia glutinosa</name>
    <name type="common">Chinese foxglove</name>
    <dbReference type="NCBI Taxonomy" id="99300"/>
    <lineage>
        <taxon>Eukaryota</taxon>
        <taxon>Viridiplantae</taxon>
        <taxon>Streptophyta</taxon>
        <taxon>Embryophyta</taxon>
        <taxon>Tracheophyta</taxon>
        <taxon>Spermatophyta</taxon>
        <taxon>Magnoliopsida</taxon>
        <taxon>eudicotyledons</taxon>
        <taxon>Gunneridae</taxon>
        <taxon>Pentapetalae</taxon>
        <taxon>asterids</taxon>
        <taxon>lamiids</taxon>
        <taxon>Lamiales</taxon>
        <taxon>Orobanchaceae</taxon>
        <taxon>Rehmannieae</taxon>
        <taxon>Rehmannia</taxon>
    </lineage>
</organism>
<dbReference type="EMBL" id="JABTTQ020000005">
    <property type="protein sequence ID" value="KAK6155982.1"/>
    <property type="molecule type" value="Genomic_DNA"/>
</dbReference>
<dbReference type="SUPFAM" id="SSF48452">
    <property type="entry name" value="TPR-like"/>
    <property type="match status" value="1"/>
</dbReference>
<dbReference type="Gene3D" id="6.10.140.2220">
    <property type="match status" value="1"/>
</dbReference>
<evidence type="ECO:0000259" key="1">
    <source>
        <dbReference type="PROSITE" id="PS50280"/>
    </source>
</evidence>
<keyword evidence="3" id="KW-1185">Reference proteome</keyword>
<reference evidence="2 3" key="1">
    <citation type="journal article" date="2021" name="Comput. Struct. Biotechnol. J.">
        <title>De novo genome assembly of the potent medicinal plant Rehmannia glutinosa using nanopore technology.</title>
        <authorList>
            <person name="Ma L."/>
            <person name="Dong C."/>
            <person name="Song C."/>
            <person name="Wang X."/>
            <person name="Zheng X."/>
            <person name="Niu Y."/>
            <person name="Chen S."/>
            <person name="Feng W."/>
        </authorList>
    </citation>
    <scope>NUCLEOTIDE SEQUENCE [LARGE SCALE GENOMIC DNA]</scope>
    <source>
        <strain evidence="2">DH-2019</strain>
    </source>
</reference>
<evidence type="ECO:0000313" key="3">
    <source>
        <dbReference type="Proteomes" id="UP001318860"/>
    </source>
</evidence>
<dbReference type="InterPro" id="IPR001214">
    <property type="entry name" value="SET_dom"/>
</dbReference>
<dbReference type="Gene3D" id="1.25.40.10">
    <property type="entry name" value="Tetratricopeptide repeat domain"/>
    <property type="match status" value="2"/>
</dbReference>
<dbReference type="Proteomes" id="UP001318860">
    <property type="component" value="Unassembled WGS sequence"/>
</dbReference>
<gene>
    <name evidence="2" type="ORF">DH2020_010230</name>
</gene>
<feature type="domain" description="SET" evidence="1">
    <location>
        <begin position="273"/>
        <end position="527"/>
    </location>
</feature>
<sequence length="821" mass="91679">MSGRRSHLPPWRGKWVGDGFVDLCFLTIFHKPHQKPNSVPSMEKLKSVIPETLKQKITKSATDDLHSTSSSLLHFFQTLPLFHQMVRDLTDPEIALCGKNKEAALEAKGKGNECFSKGDYSSALHFYSQALRIAPLDVEDKGKNLVAMLYLNRASSLHKLGFFLESLRDCSRALIVSPAYAKAWFWRAKANSSLGNHEDAISDLNVSLKIETSLSGKRQIESELNKLLDQSRLRSNAMEKPNNEISELAGLLFYCQRLQSWPCSSSVYERLQMDLQCVSTTTKGRGMVSSTDIPLASLIHKEDPYAAILLKHCRETHCAFCFNELPADTVPCVSCSIPVYCSLKCQVQAGGQDFPKCMHWAAVLPSDVVLAGRILVKHIEQQSSGGVDPKIHGILDLCQNYGQLSPETKLEFHVYSIILLHCLQQFYASNLPSNSAMTSEIIMLLSKIRVNSMAVVRMKYSDGKQPLDYDVTSSVEQVQVAQAVYCGGSLFNHSCLPNVHAYFLSRTLFIRATENVAAGSELELSYGPQVGEWDCSERRRFLEDRYSFICQCSGCAQLNLSDLVHTGYRCIKPNCFGVVLNSCVAKYEQEKLKHFKGPNSLQGYYGISKDDDSCEKFVHPHLIFVSCGILKEYMVSDDNIGRVARHIFEQTDYRHCFEPGCCLSCGSSCDIRASQKTIAGAEIYIQRLQDAVASGEIATNLITDALKSIDILRIVLHPFNKRIAEVEDNIAQAFCLIGELQAALDHCQASIEILETLYGENHIVIGNELIKLASIRHSMGHKSAANDTSRMVSIFSRYYGSHADIIFPHLRYLKREASSLV</sequence>
<dbReference type="InterPro" id="IPR046341">
    <property type="entry name" value="SET_dom_sf"/>
</dbReference>
<protein>
    <recommendedName>
        <fullName evidence="1">SET domain-containing protein</fullName>
    </recommendedName>
</protein>
<dbReference type="SUPFAM" id="SSF82199">
    <property type="entry name" value="SET domain"/>
    <property type="match status" value="1"/>
</dbReference>
<evidence type="ECO:0000313" key="2">
    <source>
        <dbReference type="EMBL" id="KAK6155982.1"/>
    </source>
</evidence>
<accession>A0ABR0XA27</accession>
<dbReference type="InterPro" id="IPR011990">
    <property type="entry name" value="TPR-like_helical_dom_sf"/>
</dbReference>
<comment type="caution">
    <text evidence="2">The sequence shown here is derived from an EMBL/GenBank/DDBJ whole genome shotgun (WGS) entry which is preliminary data.</text>
</comment>
<dbReference type="InterPro" id="IPR019734">
    <property type="entry name" value="TPR_rpt"/>
</dbReference>
<dbReference type="PROSITE" id="PS50280">
    <property type="entry name" value="SET"/>
    <property type="match status" value="1"/>
</dbReference>